<organism evidence="1">
    <name type="scientific">marine metagenome</name>
    <dbReference type="NCBI Taxonomy" id="408172"/>
    <lineage>
        <taxon>unclassified sequences</taxon>
        <taxon>metagenomes</taxon>
        <taxon>ecological metagenomes</taxon>
    </lineage>
</organism>
<gene>
    <name evidence="1" type="ORF">METZ01_LOCUS504971</name>
</gene>
<dbReference type="EMBL" id="UINC01223075">
    <property type="protein sequence ID" value="SVE52117.1"/>
    <property type="molecule type" value="Genomic_DNA"/>
</dbReference>
<feature type="non-terminal residue" evidence="1">
    <location>
        <position position="172"/>
    </location>
</feature>
<evidence type="ECO:0000313" key="1">
    <source>
        <dbReference type="EMBL" id="SVE52117.1"/>
    </source>
</evidence>
<proteinExistence type="predicted"/>
<reference evidence="1" key="1">
    <citation type="submission" date="2018-05" db="EMBL/GenBank/DDBJ databases">
        <authorList>
            <person name="Lanie J.A."/>
            <person name="Ng W.-L."/>
            <person name="Kazmierczak K.M."/>
            <person name="Andrzejewski T.M."/>
            <person name="Davidsen T.M."/>
            <person name="Wayne K.J."/>
            <person name="Tettelin H."/>
            <person name="Glass J.I."/>
            <person name="Rusch D."/>
            <person name="Podicherti R."/>
            <person name="Tsui H.-C.T."/>
            <person name="Winkler M.E."/>
        </authorList>
    </citation>
    <scope>NUCLEOTIDE SEQUENCE</scope>
</reference>
<dbReference type="AlphaFoldDB" id="A0A383E5L2"/>
<name>A0A383E5L2_9ZZZZ</name>
<protein>
    <submittedName>
        <fullName evidence="1">Uncharacterized protein</fullName>
    </submittedName>
</protein>
<accession>A0A383E5L2</accession>
<sequence length="172" mass="19370">MIWLNWRVADEGYDLKDRELVAKSEPRVRGIVCLKDDVAERICLDFVALDNRPESICEFANRYGFLSKTLGLSEPIGLWQSEIFAVRDVVAAYFDGRAMEATRMYGVGYNRQTGATAGFVPNAGSSDIEFRCMAHDLASWIWLETGHNLKGRQVAKCRECKRFFFKGGGKGA</sequence>